<evidence type="ECO:0000313" key="3">
    <source>
        <dbReference type="Proteomes" id="UP000494106"/>
    </source>
</evidence>
<protein>
    <submittedName>
        <fullName evidence="1">Uncharacterized protein</fullName>
    </submittedName>
</protein>
<proteinExistence type="predicted"/>
<dbReference type="OrthoDB" id="7469118at2759"/>
<evidence type="ECO:0000313" key="4">
    <source>
        <dbReference type="Proteomes" id="UP000494256"/>
    </source>
</evidence>
<dbReference type="AlphaFoldDB" id="A0A8S0YP03"/>
<reference evidence="3 4" key="1">
    <citation type="submission" date="2020-04" db="EMBL/GenBank/DDBJ databases">
        <authorList>
            <person name="Wallbank WR R."/>
            <person name="Pardo Diaz C."/>
            <person name="Kozak K."/>
            <person name="Martin S."/>
            <person name="Jiggins C."/>
            <person name="Moest M."/>
            <person name="Warren A I."/>
            <person name="Byers J.R.P. K."/>
            <person name="Montejo-Kovacevich G."/>
            <person name="Yen C E."/>
        </authorList>
    </citation>
    <scope>NUCLEOTIDE SEQUENCE [LARGE SCALE GENOMIC DNA]</scope>
</reference>
<dbReference type="Proteomes" id="UP000494256">
    <property type="component" value="Unassembled WGS sequence"/>
</dbReference>
<comment type="caution">
    <text evidence="1">The sequence shown here is derived from an EMBL/GenBank/DDBJ whole genome shotgun (WGS) entry which is preliminary data.</text>
</comment>
<keyword evidence="3" id="KW-1185">Reference proteome</keyword>
<evidence type="ECO:0000313" key="1">
    <source>
        <dbReference type="EMBL" id="CAB3221073.1"/>
    </source>
</evidence>
<dbReference type="EMBL" id="CADEBD010000042">
    <property type="protein sequence ID" value="CAB3221073.1"/>
    <property type="molecule type" value="Genomic_DNA"/>
</dbReference>
<feature type="non-terminal residue" evidence="1">
    <location>
        <position position="1"/>
    </location>
</feature>
<dbReference type="Proteomes" id="UP000494106">
    <property type="component" value="Unassembled WGS sequence"/>
</dbReference>
<sequence>MPSPDNRKQDRIWLETMVEVPSGVGDDDEHWTSTNN</sequence>
<dbReference type="EMBL" id="CADEBC010000524">
    <property type="protein sequence ID" value="CAB3245425.1"/>
    <property type="molecule type" value="Genomic_DNA"/>
</dbReference>
<gene>
    <name evidence="2" type="ORF">APLA_LOCUS10465</name>
    <name evidence="1" type="ORF">APLA_LOCUS653</name>
</gene>
<evidence type="ECO:0000313" key="2">
    <source>
        <dbReference type="EMBL" id="CAB3245425.1"/>
    </source>
</evidence>
<name>A0A8S0YP03_ARCPL</name>
<organism evidence="1 4">
    <name type="scientific">Arctia plantaginis</name>
    <name type="common">Wood tiger moth</name>
    <name type="synonym">Phalaena plantaginis</name>
    <dbReference type="NCBI Taxonomy" id="874455"/>
    <lineage>
        <taxon>Eukaryota</taxon>
        <taxon>Metazoa</taxon>
        <taxon>Ecdysozoa</taxon>
        <taxon>Arthropoda</taxon>
        <taxon>Hexapoda</taxon>
        <taxon>Insecta</taxon>
        <taxon>Pterygota</taxon>
        <taxon>Neoptera</taxon>
        <taxon>Endopterygota</taxon>
        <taxon>Lepidoptera</taxon>
        <taxon>Glossata</taxon>
        <taxon>Ditrysia</taxon>
        <taxon>Noctuoidea</taxon>
        <taxon>Erebidae</taxon>
        <taxon>Arctiinae</taxon>
        <taxon>Arctia</taxon>
    </lineage>
</organism>
<accession>A0A8S0YP03</accession>